<dbReference type="EMBL" id="QXFV01000623">
    <property type="protein sequence ID" value="KAE9032560.1"/>
    <property type="molecule type" value="Genomic_DNA"/>
</dbReference>
<reference evidence="1 2" key="1">
    <citation type="submission" date="2018-09" db="EMBL/GenBank/DDBJ databases">
        <title>Genomic investigation of the strawberry pathogen Phytophthora fragariae indicates pathogenicity is determined by transcriptional variation in three key races.</title>
        <authorList>
            <person name="Adams T.M."/>
            <person name="Armitage A.D."/>
            <person name="Sobczyk M.K."/>
            <person name="Bates H.J."/>
            <person name="Dunwell J.M."/>
            <person name="Nellist C.F."/>
            <person name="Harrison R.J."/>
        </authorList>
    </citation>
    <scope>NUCLEOTIDE SEQUENCE [LARGE SCALE GENOMIC DNA]</scope>
    <source>
        <strain evidence="1 2">SCRP249</strain>
    </source>
</reference>
<organism evidence="1 2">
    <name type="scientific">Phytophthora rubi</name>
    <dbReference type="NCBI Taxonomy" id="129364"/>
    <lineage>
        <taxon>Eukaryota</taxon>
        <taxon>Sar</taxon>
        <taxon>Stramenopiles</taxon>
        <taxon>Oomycota</taxon>
        <taxon>Peronosporomycetes</taxon>
        <taxon>Peronosporales</taxon>
        <taxon>Peronosporaceae</taxon>
        <taxon>Phytophthora</taxon>
    </lineage>
</organism>
<sequence length="115" mass="12365">MGGGWFRYGVASFVAGDRCTFGAPILLALLARFAQSGCRHVDLITNQIITIPSCRGIGRAGTRCEFTTLHEKYNEDSDSAFVGTNPNGTCTGRLELVLVKPRDSFTAPCAQPKPV</sequence>
<dbReference type="AlphaFoldDB" id="A0A6A3MLV7"/>
<proteinExistence type="predicted"/>
<gene>
    <name evidence="1" type="ORF">PR001_g10554</name>
</gene>
<accession>A0A6A3MLV7</accession>
<evidence type="ECO:0000313" key="1">
    <source>
        <dbReference type="EMBL" id="KAE9032560.1"/>
    </source>
</evidence>
<protein>
    <submittedName>
        <fullName evidence="1">Uncharacterized protein</fullName>
    </submittedName>
</protein>
<evidence type="ECO:0000313" key="2">
    <source>
        <dbReference type="Proteomes" id="UP000429607"/>
    </source>
</evidence>
<name>A0A6A3MLV7_9STRA</name>
<dbReference type="Proteomes" id="UP000429607">
    <property type="component" value="Unassembled WGS sequence"/>
</dbReference>
<comment type="caution">
    <text evidence="1">The sequence shown here is derived from an EMBL/GenBank/DDBJ whole genome shotgun (WGS) entry which is preliminary data.</text>
</comment>